<dbReference type="EMBL" id="CP097508">
    <property type="protein sequence ID" value="URE11594.1"/>
    <property type="molecule type" value="Genomic_DNA"/>
</dbReference>
<dbReference type="AlphaFoldDB" id="A0A9E7GAF3"/>
<dbReference type="Proteomes" id="UP001055439">
    <property type="component" value="Chromosome 6"/>
</dbReference>
<accession>A0A9E7GAF3</accession>
<proteinExistence type="predicted"/>
<sequence length="62" mass="7606">MFPLFYDFVEPDYESPCYYCIRCTHVWFDVFDELLTNSARWYSREVDLSLYARVLLVYTSKK</sequence>
<protein>
    <submittedName>
        <fullName evidence="1">Uncharacterized protein</fullName>
    </submittedName>
</protein>
<evidence type="ECO:0000313" key="2">
    <source>
        <dbReference type="Proteomes" id="UP001055439"/>
    </source>
</evidence>
<organism evidence="1 2">
    <name type="scientific">Musa troglodytarum</name>
    <name type="common">fe'i banana</name>
    <dbReference type="NCBI Taxonomy" id="320322"/>
    <lineage>
        <taxon>Eukaryota</taxon>
        <taxon>Viridiplantae</taxon>
        <taxon>Streptophyta</taxon>
        <taxon>Embryophyta</taxon>
        <taxon>Tracheophyta</taxon>
        <taxon>Spermatophyta</taxon>
        <taxon>Magnoliopsida</taxon>
        <taxon>Liliopsida</taxon>
        <taxon>Zingiberales</taxon>
        <taxon>Musaceae</taxon>
        <taxon>Musa</taxon>
    </lineage>
</organism>
<name>A0A9E7GAF3_9LILI</name>
<gene>
    <name evidence="1" type="ORF">MUK42_15937</name>
</gene>
<reference evidence="1" key="1">
    <citation type="submission" date="2022-05" db="EMBL/GenBank/DDBJ databases">
        <title>The Musa troglodytarum L. genome provides insights into the mechanism of non-climacteric behaviour and enrichment of carotenoids.</title>
        <authorList>
            <person name="Wang J."/>
        </authorList>
    </citation>
    <scope>NUCLEOTIDE SEQUENCE</scope>
    <source>
        <tissue evidence="1">Leaf</tissue>
    </source>
</reference>
<evidence type="ECO:0000313" key="1">
    <source>
        <dbReference type="EMBL" id="URE11594.1"/>
    </source>
</evidence>
<keyword evidence="2" id="KW-1185">Reference proteome</keyword>